<organism evidence="12">
    <name type="scientific">Eurycantha calcarata</name>
    <dbReference type="NCBI Taxonomy" id="93610"/>
    <lineage>
        <taxon>Eukaryota</taxon>
        <taxon>Metazoa</taxon>
        <taxon>Ecdysozoa</taxon>
        <taxon>Arthropoda</taxon>
        <taxon>Hexapoda</taxon>
        <taxon>Insecta</taxon>
        <taxon>Pterygota</taxon>
        <taxon>Neoptera</taxon>
        <taxon>Polyneoptera</taxon>
        <taxon>Phasmatodea</taxon>
        <taxon>Verophasmatodea</taxon>
        <taxon>Anareolatae</taxon>
        <taxon>Phasmatidae</taxon>
        <taxon>Eurycanthinae</taxon>
        <taxon>Eurycantha</taxon>
    </lineage>
</organism>
<dbReference type="EMBL" id="MH637852">
    <property type="protein sequence ID" value="QBH73242.1"/>
    <property type="molecule type" value="mRNA"/>
</dbReference>
<accession>A0A481SWP0</accession>
<dbReference type="Gene3D" id="3.40.50.300">
    <property type="entry name" value="P-loop containing nucleotide triphosphate hydrolases"/>
    <property type="match status" value="1"/>
</dbReference>
<feature type="transmembrane region" description="Helical" evidence="11">
    <location>
        <begin position="20"/>
        <end position="41"/>
    </location>
</feature>
<dbReference type="InterPro" id="IPR027417">
    <property type="entry name" value="P-loop_NTPase"/>
</dbReference>
<evidence type="ECO:0000256" key="8">
    <source>
        <dbReference type="ARBA" id="ARBA00023134"/>
    </source>
</evidence>
<name>A0A481SWP0_9NEOP</name>
<keyword evidence="5" id="KW-0547">Nucleotide-binding</keyword>
<keyword evidence="4 11" id="KW-0812">Transmembrane</keyword>
<evidence type="ECO:0000256" key="4">
    <source>
        <dbReference type="ARBA" id="ARBA00022692"/>
    </source>
</evidence>
<evidence type="ECO:0000313" key="12">
    <source>
        <dbReference type="EMBL" id="QBH73242.1"/>
    </source>
</evidence>
<dbReference type="InterPro" id="IPR019009">
    <property type="entry name" value="SRP_receptor_beta_su"/>
</dbReference>
<keyword evidence="10" id="KW-0675">Receptor</keyword>
<evidence type="ECO:0000256" key="2">
    <source>
        <dbReference type="ARBA" id="ARBA00005619"/>
    </source>
</evidence>
<evidence type="ECO:0000256" key="9">
    <source>
        <dbReference type="ARBA" id="ARBA00023136"/>
    </source>
</evidence>
<evidence type="ECO:0000256" key="3">
    <source>
        <dbReference type="ARBA" id="ARBA00020256"/>
    </source>
</evidence>
<evidence type="ECO:0000256" key="5">
    <source>
        <dbReference type="ARBA" id="ARBA00022741"/>
    </source>
</evidence>
<keyword evidence="6" id="KW-0256">Endoplasmic reticulum</keyword>
<dbReference type="AlphaFoldDB" id="A0A481SWP0"/>
<evidence type="ECO:0000256" key="7">
    <source>
        <dbReference type="ARBA" id="ARBA00022989"/>
    </source>
</evidence>
<evidence type="ECO:0000256" key="6">
    <source>
        <dbReference type="ARBA" id="ARBA00022824"/>
    </source>
</evidence>
<comment type="subcellular location">
    <subcellularLocation>
        <location evidence="1">Endoplasmic reticulum membrane</location>
        <topology evidence="1">Single-pass membrane protein</topology>
    </subcellularLocation>
</comment>
<sequence>MDKVKESPIRDDVKDDKWEVYIGVAISLFVVLLTVIILWLWKKHRPTRNGVLLLGLCDSGKTLLFARLLHDKFVSTYTSARENYGEATWNDQTVKVVDIPGHERLRGKFFDQYKNIAKSIIFVLDSVSIQKEVRDVAEFLYTVLSDSAISSTRPSVLILCNKQDVTMAKGSGVVKNLLEKEMNLVRVTKSSQLESTDDSASSNTFLGKAGKDFEFAHLQPLKVEFAESYVRKLNSEDDVDIESVEKWLAQVS</sequence>
<keyword evidence="8" id="KW-0342">GTP-binding</keyword>
<reference evidence="12" key="1">
    <citation type="journal article" date="2019" name="Sci. Rep.">
        <title>No signal of deleterious mutation accumulation in conserved gene sequences of extant asexual hexapods.</title>
        <authorList>
            <person name="Brandt A."/>
            <person name="Bast J."/>
            <person name="Scheu S."/>
            <person name="Meusemann K."/>
            <person name="Donath A."/>
            <person name="Schuette K."/>
            <person name="Machida R."/>
            <person name="Kraaijeveld K."/>
        </authorList>
    </citation>
    <scope>NUCLEOTIDE SEQUENCE</scope>
    <source>
        <strain evidence="12">OG8442</strain>
    </source>
</reference>
<protein>
    <recommendedName>
        <fullName evidence="3">Signal recognition particle receptor subunit beta</fullName>
    </recommendedName>
</protein>
<evidence type="ECO:0000256" key="10">
    <source>
        <dbReference type="ARBA" id="ARBA00023170"/>
    </source>
</evidence>
<dbReference type="GO" id="GO:0005789">
    <property type="term" value="C:endoplasmic reticulum membrane"/>
    <property type="evidence" value="ECO:0007669"/>
    <property type="project" value="UniProtKB-SubCell"/>
</dbReference>
<dbReference type="PANTHER" id="PTHR46693:SF1">
    <property type="entry name" value="ADP-RIBOSYLATION FACTOR-LIKE PROTEIN 15"/>
    <property type="match status" value="1"/>
</dbReference>
<dbReference type="Pfam" id="PF09439">
    <property type="entry name" value="SRPRB"/>
    <property type="match status" value="1"/>
</dbReference>
<evidence type="ECO:0000256" key="11">
    <source>
        <dbReference type="SAM" id="Phobius"/>
    </source>
</evidence>
<comment type="similarity">
    <text evidence="2">Belongs to the SRP receptor beta subunit family.</text>
</comment>
<dbReference type="InterPro" id="IPR042292">
    <property type="entry name" value="ARL15"/>
</dbReference>
<keyword evidence="7 11" id="KW-1133">Transmembrane helix</keyword>
<dbReference type="CDD" id="cd04105">
    <property type="entry name" value="SR_beta"/>
    <property type="match status" value="1"/>
</dbReference>
<proteinExistence type="evidence at transcript level"/>
<dbReference type="SUPFAM" id="SSF52540">
    <property type="entry name" value="P-loop containing nucleoside triphosphate hydrolases"/>
    <property type="match status" value="1"/>
</dbReference>
<evidence type="ECO:0000256" key="1">
    <source>
        <dbReference type="ARBA" id="ARBA00004389"/>
    </source>
</evidence>
<dbReference type="PANTHER" id="PTHR46693">
    <property type="entry name" value="ADP-RIBOSYLATION FACTOR-LIKE PROTEIN 15"/>
    <property type="match status" value="1"/>
</dbReference>
<keyword evidence="9 11" id="KW-0472">Membrane</keyword>
<dbReference type="GO" id="GO:0005525">
    <property type="term" value="F:GTP binding"/>
    <property type="evidence" value="ECO:0007669"/>
    <property type="project" value="UniProtKB-KW"/>
</dbReference>